<sequence>MGVRPRRKEKSRRKHGCVPFPKRCTHTDGHISSPPLRDDDVLFFGVICVVPDKEFDGLSLCLINVISARNRALPSAPAITPRISRSIHPNIKRKKGVKIRLETRIKLKKSGIKRGRREHLQIDINDMEYKRPSLVKDRDVNDYLLQVKRRFASLGFPQKEDLKLRFKDSHFLVPKI</sequence>
<dbReference type="AlphaFoldDB" id="A0AAV4UWN8"/>
<gene>
    <name evidence="1" type="ORF">CEXT_152301</name>
</gene>
<dbReference type="EMBL" id="BPLR01013586">
    <property type="protein sequence ID" value="GIY62138.1"/>
    <property type="molecule type" value="Genomic_DNA"/>
</dbReference>
<reference evidence="1 2" key="1">
    <citation type="submission" date="2021-06" db="EMBL/GenBank/DDBJ databases">
        <title>Caerostris extrusa draft genome.</title>
        <authorList>
            <person name="Kono N."/>
            <person name="Arakawa K."/>
        </authorList>
    </citation>
    <scope>NUCLEOTIDE SEQUENCE [LARGE SCALE GENOMIC DNA]</scope>
</reference>
<proteinExistence type="predicted"/>
<accession>A0AAV4UWN8</accession>
<evidence type="ECO:0000313" key="2">
    <source>
        <dbReference type="Proteomes" id="UP001054945"/>
    </source>
</evidence>
<organism evidence="1 2">
    <name type="scientific">Caerostris extrusa</name>
    <name type="common">Bark spider</name>
    <name type="synonym">Caerostris bankana</name>
    <dbReference type="NCBI Taxonomy" id="172846"/>
    <lineage>
        <taxon>Eukaryota</taxon>
        <taxon>Metazoa</taxon>
        <taxon>Ecdysozoa</taxon>
        <taxon>Arthropoda</taxon>
        <taxon>Chelicerata</taxon>
        <taxon>Arachnida</taxon>
        <taxon>Araneae</taxon>
        <taxon>Araneomorphae</taxon>
        <taxon>Entelegynae</taxon>
        <taxon>Araneoidea</taxon>
        <taxon>Araneidae</taxon>
        <taxon>Caerostris</taxon>
    </lineage>
</organism>
<keyword evidence="2" id="KW-1185">Reference proteome</keyword>
<evidence type="ECO:0000313" key="1">
    <source>
        <dbReference type="EMBL" id="GIY62138.1"/>
    </source>
</evidence>
<protein>
    <submittedName>
        <fullName evidence="1">Uncharacterized protein</fullName>
    </submittedName>
</protein>
<dbReference type="Proteomes" id="UP001054945">
    <property type="component" value="Unassembled WGS sequence"/>
</dbReference>
<comment type="caution">
    <text evidence="1">The sequence shown here is derived from an EMBL/GenBank/DDBJ whole genome shotgun (WGS) entry which is preliminary data.</text>
</comment>
<name>A0AAV4UWN8_CAEEX</name>